<gene>
    <name evidence="2" type="ORF">METZ01_LOCUS215853</name>
</gene>
<sequence>DKVKMPQVEALKSYEGKEKNPVSTRADLSSEDHVRTIKIDPVSKKIVLGTIGYGHNLFCLDKSGELIWKQFLPEHNVYRLEWFDDGKKILAATGHGFFVFILDASNGKVLKKFAATEWPNMHVDREHNTEVEIVHNPVFRQFIILGATGLVAIDYDGNLMWKYERARIIVDFPPQLEQGAFASFGNYLKTLDVVASPDGTKLAYNEKRVIGTTMGFGGPIPLWANEPQILDAKTGKVLLRTRKKQGTGQEWKVTWPSGSEFPWIHASNLSAPLEFDSSSTDQPNPGKLGTFVPPIKAEIKIGGVLNTDFFLVERRNSKGQRLWLHGSEKKDNVWIRERDTLNDAQTRLWRSGRSGGILCLDLTTGDEVWSDKLDQGSVLSLDGDELVAGARNGEIIRFDASGGKLWSKSLREMHELPSGDYGEYLAEALARDPDSTIDFFPVKIAREDDFKDMLKFGINNLYNGGFANVSGWNSEVALATDPTAFNGQPALKLAKGQLVTQQTEAKAVAQATYLLEFWYRPES</sequence>
<dbReference type="PANTHER" id="PTHR34512:SF30">
    <property type="entry name" value="OUTER MEMBRANE PROTEIN ASSEMBLY FACTOR BAMB"/>
    <property type="match status" value="1"/>
</dbReference>
<dbReference type="InterPro" id="IPR011047">
    <property type="entry name" value="Quinoprotein_ADH-like_sf"/>
</dbReference>
<reference evidence="2" key="1">
    <citation type="submission" date="2018-05" db="EMBL/GenBank/DDBJ databases">
        <authorList>
            <person name="Lanie J.A."/>
            <person name="Ng W.-L."/>
            <person name="Kazmierczak K.M."/>
            <person name="Andrzejewski T.M."/>
            <person name="Davidsen T.M."/>
            <person name="Wayne K.J."/>
            <person name="Tettelin H."/>
            <person name="Glass J.I."/>
            <person name="Rusch D."/>
            <person name="Podicherti R."/>
            <person name="Tsui H.-C.T."/>
            <person name="Winkler M.E."/>
        </authorList>
    </citation>
    <scope>NUCLEOTIDE SEQUENCE</scope>
</reference>
<feature type="non-terminal residue" evidence="2">
    <location>
        <position position="523"/>
    </location>
</feature>
<dbReference type="PANTHER" id="PTHR34512">
    <property type="entry name" value="CELL SURFACE PROTEIN"/>
    <property type="match status" value="1"/>
</dbReference>
<dbReference type="InterPro" id="IPR015943">
    <property type="entry name" value="WD40/YVTN_repeat-like_dom_sf"/>
</dbReference>
<evidence type="ECO:0000259" key="1">
    <source>
        <dbReference type="Pfam" id="PF13360"/>
    </source>
</evidence>
<dbReference type="Pfam" id="PF13360">
    <property type="entry name" value="PQQ_2"/>
    <property type="match status" value="1"/>
</dbReference>
<accession>A0A382FJZ5</accession>
<dbReference type="Gene3D" id="2.130.10.10">
    <property type="entry name" value="YVTN repeat-like/Quinoprotein amine dehydrogenase"/>
    <property type="match status" value="2"/>
</dbReference>
<dbReference type="EMBL" id="UINC01050256">
    <property type="protein sequence ID" value="SVB62999.1"/>
    <property type="molecule type" value="Genomic_DNA"/>
</dbReference>
<name>A0A382FJZ5_9ZZZZ</name>
<dbReference type="InterPro" id="IPR002372">
    <property type="entry name" value="PQQ_rpt_dom"/>
</dbReference>
<organism evidence="2">
    <name type="scientific">marine metagenome</name>
    <dbReference type="NCBI Taxonomy" id="408172"/>
    <lineage>
        <taxon>unclassified sequences</taxon>
        <taxon>metagenomes</taxon>
        <taxon>ecological metagenomes</taxon>
    </lineage>
</organism>
<dbReference type="SUPFAM" id="SSF50998">
    <property type="entry name" value="Quinoprotein alcohol dehydrogenase-like"/>
    <property type="match status" value="1"/>
</dbReference>
<protein>
    <recommendedName>
        <fullName evidence="1">Pyrrolo-quinoline quinone repeat domain-containing protein</fullName>
    </recommendedName>
</protein>
<feature type="domain" description="Pyrrolo-quinoline quinone repeat" evidence="1">
    <location>
        <begin position="319"/>
        <end position="412"/>
    </location>
</feature>
<proteinExistence type="predicted"/>
<dbReference type="AlphaFoldDB" id="A0A382FJZ5"/>
<evidence type="ECO:0000313" key="2">
    <source>
        <dbReference type="EMBL" id="SVB62999.1"/>
    </source>
</evidence>
<feature type="non-terminal residue" evidence="2">
    <location>
        <position position="1"/>
    </location>
</feature>